<dbReference type="OrthoDB" id="9792137at2"/>
<dbReference type="InterPro" id="IPR050772">
    <property type="entry name" value="Hydratase-Decarb/MhpD_sf"/>
</dbReference>
<dbReference type="PANTHER" id="PTHR30143">
    <property type="entry name" value="ACID HYDRATASE"/>
    <property type="match status" value="1"/>
</dbReference>
<accession>A0A1B1AHR1</accession>
<sequence>MPFSAASAAAIARTFVEARYRAAPVRVYPGEMPADLATAYRIQDAAIGFWDDEVAGWKIGLVQTDLRADLGTDRIAGPIFARQVVHARGSETVDLAVLGGGFAAVEAEFVLKIGRDQDPMQRTWRADDAAELIGTVHIGIELAGSPFAEINDHGPAVTVSDFGNNSGLVVGAEVKDWRELDWRRAVAQTAIEGKPVGEGNAAVLPGGPLAALAFLLTHCAERGRPLRKGQLVSSGAVTGVHQIVVGQSAELSFGDFGVLRCRAVPARGEQTPTAAGAAI</sequence>
<organism evidence="1 2">
    <name type="scientific">Candidatus Viadribacter manganicus</name>
    <dbReference type="NCBI Taxonomy" id="1759059"/>
    <lineage>
        <taxon>Bacteria</taxon>
        <taxon>Pseudomonadati</taxon>
        <taxon>Pseudomonadota</taxon>
        <taxon>Alphaproteobacteria</taxon>
        <taxon>Hyphomonadales</taxon>
        <taxon>Hyphomonadaceae</taxon>
        <taxon>Candidatus Viadribacter</taxon>
    </lineage>
</organism>
<dbReference type="PANTHER" id="PTHR30143:SF0">
    <property type="entry name" value="2-KETO-4-PENTENOATE HYDRATASE"/>
    <property type="match status" value="1"/>
</dbReference>
<dbReference type="KEGG" id="cbot:ATE48_09320"/>
<evidence type="ECO:0000313" key="1">
    <source>
        <dbReference type="EMBL" id="ANP46106.1"/>
    </source>
</evidence>
<dbReference type="GO" id="GO:0005737">
    <property type="term" value="C:cytoplasm"/>
    <property type="evidence" value="ECO:0007669"/>
    <property type="project" value="TreeGrafter"/>
</dbReference>
<dbReference type="Gene3D" id="3.90.850.10">
    <property type="entry name" value="Fumarylacetoacetase-like, C-terminal domain"/>
    <property type="match status" value="1"/>
</dbReference>
<name>A0A1B1AHR1_9PROT</name>
<dbReference type="AlphaFoldDB" id="A0A1B1AHR1"/>
<gene>
    <name evidence="1" type="ORF">ATE48_09320</name>
</gene>
<dbReference type="SUPFAM" id="SSF56529">
    <property type="entry name" value="FAH"/>
    <property type="match status" value="1"/>
</dbReference>
<evidence type="ECO:0000313" key="2">
    <source>
        <dbReference type="Proteomes" id="UP000092498"/>
    </source>
</evidence>
<dbReference type="Proteomes" id="UP000092498">
    <property type="component" value="Chromosome"/>
</dbReference>
<dbReference type="STRING" id="1759059.ATE48_09320"/>
<dbReference type="GO" id="GO:0008684">
    <property type="term" value="F:2-oxopent-4-enoate hydratase activity"/>
    <property type="evidence" value="ECO:0007669"/>
    <property type="project" value="TreeGrafter"/>
</dbReference>
<dbReference type="EMBL" id="CP013244">
    <property type="protein sequence ID" value="ANP46106.1"/>
    <property type="molecule type" value="Genomic_DNA"/>
</dbReference>
<protein>
    <submittedName>
        <fullName evidence="1">Uncharacterized protein</fullName>
    </submittedName>
</protein>
<reference evidence="1 2" key="1">
    <citation type="submission" date="2015-11" db="EMBL/GenBank/DDBJ databases">
        <title>Whole-Genome Sequence of Candidatus Oderbacter manganicum from the National Park Lower Oder Valley, Germany.</title>
        <authorList>
            <person name="Braun B."/>
            <person name="Liere K."/>
            <person name="Szewzyk U."/>
        </authorList>
    </citation>
    <scope>NUCLEOTIDE SEQUENCE [LARGE SCALE GENOMIC DNA]</scope>
    <source>
        <strain evidence="1 2">OTSz_A_272</strain>
    </source>
</reference>
<dbReference type="InParanoid" id="A0A1B1AHR1"/>
<dbReference type="RefSeq" id="WP_066770531.1">
    <property type="nucleotide sequence ID" value="NZ_CP013244.1"/>
</dbReference>
<dbReference type="InterPro" id="IPR036663">
    <property type="entry name" value="Fumarylacetoacetase_C_sf"/>
</dbReference>
<keyword evidence="2" id="KW-1185">Reference proteome</keyword>
<proteinExistence type="predicted"/>